<gene>
    <name evidence="2" type="ORF">VZT92_008625</name>
</gene>
<protein>
    <submittedName>
        <fullName evidence="2">Uncharacterized protein</fullName>
    </submittedName>
</protein>
<keyword evidence="3" id="KW-1185">Reference proteome</keyword>
<accession>A0AAW1FFS3</accession>
<proteinExistence type="predicted"/>
<feature type="compositionally biased region" description="Low complexity" evidence="1">
    <location>
        <begin position="83"/>
        <end position="98"/>
    </location>
</feature>
<evidence type="ECO:0000313" key="2">
    <source>
        <dbReference type="EMBL" id="KAK9533513.1"/>
    </source>
</evidence>
<evidence type="ECO:0000313" key="3">
    <source>
        <dbReference type="Proteomes" id="UP001488805"/>
    </source>
</evidence>
<feature type="region of interest" description="Disordered" evidence="1">
    <location>
        <begin position="1"/>
        <end position="106"/>
    </location>
</feature>
<reference evidence="2 3" key="1">
    <citation type="journal article" date="2024" name="Genome Biol. Evol.">
        <title>Chromosome-level genome assembly of the viviparous eelpout Zoarces viviparus.</title>
        <authorList>
            <person name="Fuhrmann N."/>
            <person name="Brasseur M.V."/>
            <person name="Bakowski C.E."/>
            <person name="Podsiadlowski L."/>
            <person name="Prost S."/>
            <person name="Krehenwinkel H."/>
            <person name="Mayer C."/>
        </authorList>
    </citation>
    <scope>NUCLEOTIDE SEQUENCE [LARGE SCALE GENOMIC DNA]</scope>
    <source>
        <strain evidence="2">NO-MEL_2022_Ind0_liver</strain>
    </source>
</reference>
<dbReference type="EMBL" id="JBCEZU010000067">
    <property type="protein sequence ID" value="KAK9533513.1"/>
    <property type="molecule type" value="Genomic_DNA"/>
</dbReference>
<name>A0AAW1FFS3_ZOAVI</name>
<evidence type="ECO:0000256" key="1">
    <source>
        <dbReference type="SAM" id="MobiDB-lite"/>
    </source>
</evidence>
<organism evidence="2 3">
    <name type="scientific">Zoarces viviparus</name>
    <name type="common">Viviparous eelpout</name>
    <name type="synonym">Blennius viviparus</name>
    <dbReference type="NCBI Taxonomy" id="48416"/>
    <lineage>
        <taxon>Eukaryota</taxon>
        <taxon>Metazoa</taxon>
        <taxon>Chordata</taxon>
        <taxon>Craniata</taxon>
        <taxon>Vertebrata</taxon>
        <taxon>Euteleostomi</taxon>
        <taxon>Actinopterygii</taxon>
        <taxon>Neopterygii</taxon>
        <taxon>Teleostei</taxon>
        <taxon>Neoteleostei</taxon>
        <taxon>Acanthomorphata</taxon>
        <taxon>Eupercaria</taxon>
        <taxon>Perciformes</taxon>
        <taxon>Cottioidei</taxon>
        <taxon>Zoarcales</taxon>
        <taxon>Zoarcidae</taxon>
        <taxon>Zoarcinae</taxon>
        <taxon>Zoarces</taxon>
    </lineage>
</organism>
<sequence length="106" mass="11830">MTEPRVWPSLEQKLRTCSRRKDSTRLPAATPAPIDRTRRRGRRTRLQAERAATPRQAPGSPRAKRRWRRTDWATGASDKSDPDQAAADAATAPSTSPKSRADPRGD</sequence>
<dbReference type="Proteomes" id="UP001488805">
    <property type="component" value="Unassembled WGS sequence"/>
</dbReference>
<dbReference type="AlphaFoldDB" id="A0AAW1FFS3"/>
<comment type="caution">
    <text evidence="2">The sequence shown here is derived from an EMBL/GenBank/DDBJ whole genome shotgun (WGS) entry which is preliminary data.</text>
</comment>